<keyword evidence="8 12" id="KW-0275">Fatty acid biosynthesis</keyword>
<dbReference type="Pfam" id="PF08545">
    <property type="entry name" value="ACP_syn_III"/>
    <property type="match status" value="1"/>
</dbReference>
<keyword evidence="4 12" id="KW-0444">Lipid biosynthesis</keyword>
<dbReference type="NCBIfam" id="TIGR00747">
    <property type="entry name" value="fabH"/>
    <property type="match status" value="1"/>
</dbReference>
<dbReference type="InterPro" id="IPR013747">
    <property type="entry name" value="ACP_syn_III_C"/>
</dbReference>
<keyword evidence="16" id="KW-1185">Reference proteome</keyword>
<keyword evidence="9 12" id="KW-0511">Multifunctional enzyme</keyword>
<dbReference type="NCBIfam" id="NF006829">
    <property type="entry name" value="PRK09352.1"/>
    <property type="match status" value="1"/>
</dbReference>
<dbReference type="STRING" id="760142.Hipma_1215"/>
<feature type="active site" evidence="12">
    <location>
        <position position="253"/>
    </location>
</feature>
<comment type="pathway">
    <text evidence="1 12">Lipid metabolism; fatty acid biosynthesis.</text>
</comment>
<dbReference type="OrthoDB" id="9815506at2"/>
<proteinExistence type="inferred from homology"/>
<dbReference type="InterPro" id="IPR013751">
    <property type="entry name" value="ACP_syn_III_N"/>
</dbReference>
<dbReference type="HAMAP" id="MF_01815">
    <property type="entry name" value="FabH"/>
    <property type="match status" value="1"/>
</dbReference>
<dbReference type="PANTHER" id="PTHR43091:SF1">
    <property type="entry name" value="BETA-KETOACYL-[ACYL-CARRIER-PROTEIN] SYNTHASE III, CHLOROPLASTIC"/>
    <property type="match status" value="1"/>
</dbReference>
<name>F2LWZ3_HIPMA</name>
<feature type="active site" evidence="12">
    <location>
        <position position="112"/>
    </location>
</feature>
<dbReference type="EC" id="2.3.1.180" evidence="3 12"/>
<comment type="similarity">
    <text evidence="2 12">Belongs to the thiolase-like superfamily. FabH family.</text>
</comment>
<evidence type="ECO:0000256" key="6">
    <source>
        <dbReference type="ARBA" id="ARBA00022832"/>
    </source>
</evidence>
<dbReference type="AlphaFoldDB" id="F2LWZ3"/>
<dbReference type="RefSeq" id="WP_013682214.1">
    <property type="nucleotide sequence ID" value="NC_015318.1"/>
</dbReference>
<dbReference type="SUPFAM" id="SSF53901">
    <property type="entry name" value="Thiolase-like"/>
    <property type="match status" value="1"/>
</dbReference>
<feature type="region of interest" description="ACP-binding" evidence="12">
    <location>
        <begin position="254"/>
        <end position="258"/>
    </location>
</feature>
<dbReference type="GO" id="GO:0004315">
    <property type="term" value="F:3-oxoacyl-[acyl-carrier-protein] synthase activity"/>
    <property type="evidence" value="ECO:0007669"/>
    <property type="project" value="InterPro"/>
</dbReference>
<sequence length="326" mass="35375">MNAKIISTGAYLPKKILTNFDLEKMVDTSDEWITQRTGIKIRHIVEDGESTSDLAYKAALDALKGSDLSPSDIELIVVATVTPDQPLPATALFVQEKLGAYNAFGFDINAACSGFMYALSVANAYIKAGMVKNALVIGSEVLSKIVDWTDRTTCVLFGDGAACVLLEAVEDENKGIISMVMHSDGRYTDLMRVPAPGSAKPCSEEVIEGREIYIKMKGNETFKMAVRSIASVSKEALDLVNMDFNDVDLMVSHQANKRIIESVAKRAGIDEDRVIVTIDKHANTSAASIPLALDWAYKSGRIKEGDVILLNSFGASLTWAAGVVRW</sequence>
<accession>F2LWZ3</accession>
<dbReference type="GO" id="GO:0005737">
    <property type="term" value="C:cytoplasm"/>
    <property type="evidence" value="ECO:0007669"/>
    <property type="project" value="UniProtKB-SubCell"/>
</dbReference>
<dbReference type="InterPro" id="IPR016039">
    <property type="entry name" value="Thiolase-like"/>
</dbReference>
<evidence type="ECO:0000256" key="9">
    <source>
        <dbReference type="ARBA" id="ARBA00023268"/>
    </source>
</evidence>
<evidence type="ECO:0000313" key="15">
    <source>
        <dbReference type="EMBL" id="AEA34177.1"/>
    </source>
</evidence>
<feature type="domain" description="Beta-ketoacyl-[acyl-carrier-protein] synthase III N-terminal" evidence="14">
    <location>
        <begin position="106"/>
        <end position="185"/>
    </location>
</feature>
<reference evidence="16" key="2">
    <citation type="submission" date="2011-03" db="EMBL/GenBank/DDBJ databases">
        <title>The complete genome of Hippea maritima DSM 10411.</title>
        <authorList>
            <consortium name="US DOE Joint Genome Institute (JGI-PGF)"/>
            <person name="Lucas S."/>
            <person name="Copeland A."/>
            <person name="Lapidus A."/>
            <person name="Bruce D."/>
            <person name="Goodwin L."/>
            <person name="Pitluck S."/>
            <person name="Peters L."/>
            <person name="Kyrpides N."/>
            <person name="Mavromatis K."/>
            <person name="Pagani I."/>
            <person name="Ivanova N."/>
            <person name="Mikhailova N."/>
            <person name="Lu M."/>
            <person name="Detter J.C."/>
            <person name="Tapia R."/>
            <person name="Han C."/>
            <person name="Land M."/>
            <person name="Hauser L."/>
            <person name="Markowitz V."/>
            <person name="Cheng J.-F."/>
            <person name="Hugenholtz P."/>
            <person name="Woyke T."/>
            <person name="Wu D."/>
            <person name="Spring S."/>
            <person name="Schroeder M."/>
            <person name="Brambilla E."/>
            <person name="Klenk H.-P."/>
            <person name="Eisen J.A."/>
        </authorList>
    </citation>
    <scope>NUCLEOTIDE SEQUENCE [LARGE SCALE GENOMIC DNA]</scope>
    <source>
        <strain evidence="16">ATCC 700847 / DSM 10411 / MH2</strain>
    </source>
</reference>
<keyword evidence="6 12" id="KW-0276">Fatty acid metabolism</keyword>
<dbReference type="GO" id="GO:0006633">
    <property type="term" value="P:fatty acid biosynthetic process"/>
    <property type="evidence" value="ECO:0007669"/>
    <property type="project" value="UniProtKB-UniRule"/>
</dbReference>
<keyword evidence="5 12" id="KW-0808">Transferase</keyword>
<evidence type="ECO:0000256" key="1">
    <source>
        <dbReference type="ARBA" id="ARBA00005194"/>
    </source>
</evidence>
<protein>
    <recommendedName>
        <fullName evidence="3 12">Beta-ketoacyl-[acyl-carrier-protein] synthase III</fullName>
        <shortName evidence="12">Beta-ketoacyl-ACP synthase III</shortName>
        <shortName evidence="12">KAS III</shortName>
        <ecNumber evidence="3 12">2.3.1.180</ecNumber>
    </recommendedName>
    <alternativeName>
        <fullName evidence="12">3-oxoacyl-[acyl-carrier-protein] synthase 3</fullName>
    </alternativeName>
    <alternativeName>
        <fullName evidence="12">3-oxoacyl-[acyl-carrier-protein] synthase III</fullName>
    </alternativeName>
</protein>
<dbReference type="InParanoid" id="F2LWZ3"/>
<feature type="domain" description="Beta-ketoacyl-[acyl-carrier-protein] synthase III C-terminal" evidence="13">
    <location>
        <begin position="241"/>
        <end position="326"/>
    </location>
</feature>
<comment type="function">
    <text evidence="12">Catalyzes the condensation reaction of fatty acid synthesis by the addition to an acyl acceptor of two carbons from malonyl-ACP. Catalyzes the first condensation reaction which initiates fatty acid synthesis and may therefore play a role in governing the total rate of fatty acid production. Possesses both acetoacetyl-ACP synthase and acetyl transacylase activities. Its substrate specificity determines the biosynthesis of branched-chain and/or straight-chain of fatty acids.</text>
</comment>
<evidence type="ECO:0000256" key="8">
    <source>
        <dbReference type="ARBA" id="ARBA00023160"/>
    </source>
</evidence>
<evidence type="ECO:0000313" key="16">
    <source>
        <dbReference type="Proteomes" id="UP000008139"/>
    </source>
</evidence>
<evidence type="ECO:0000256" key="3">
    <source>
        <dbReference type="ARBA" id="ARBA00012333"/>
    </source>
</evidence>
<dbReference type="Gene3D" id="3.40.47.10">
    <property type="match status" value="1"/>
</dbReference>
<dbReference type="UniPathway" id="UPA00094"/>
<evidence type="ECO:0000256" key="11">
    <source>
        <dbReference type="ARBA" id="ARBA00051096"/>
    </source>
</evidence>
<dbReference type="KEGG" id="hmr:Hipma_1215"/>
<dbReference type="EMBL" id="CP002606">
    <property type="protein sequence ID" value="AEA34177.1"/>
    <property type="molecule type" value="Genomic_DNA"/>
</dbReference>
<evidence type="ECO:0000256" key="5">
    <source>
        <dbReference type="ARBA" id="ARBA00022679"/>
    </source>
</evidence>
<dbReference type="InterPro" id="IPR004655">
    <property type="entry name" value="FabH"/>
</dbReference>
<evidence type="ECO:0000259" key="14">
    <source>
        <dbReference type="Pfam" id="PF08545"/>
    </source>
</evidence>
<dbReference type="CDD" id="cd00830">
    <property type="entry name" value="KAS_III"/>
    <property type="match status" value="1"/>
</dbReference>
<dbReference type="GO" id="GO:0033818">
    <property type="term" value="F:beta-ketoacyl-acyl-carrier-protein synthase III activity"/>
    <property type="evidence" value="ECO:0007669"/>
    <property type="project" value="UniProtKB-UniRule"/>
</dbReference>
<comment type="subcellular location">
    <subcellularLocation>
        <location evidence="12">Cytoplasm</location>
    </subcellularLocation>
</comment>
<comment type="domain">
    <text evidence="12">The last Arg residue of the ACP-binding site is essential for the weak association between ACP/AcpP and FabH.</text>
</comment>
<gene>
    <name evidence="12" type="primary">fabH</name>
    <name evidence="15" type="ordered locus">Hipma_1215</name>
</gene>
<evidence type="ECO:0000256" key="4">
    <source>
        <dbReference type="ARBA" id="ARBA00022516"/>
    </source>
</evidence>
<evidence type="ECO:0000259" key="13">
    <source>
        <dbReference type="Pfam" id="PF08541"/>
    </source>
</evidence>
<dbReference type="Proteomes" id="UP000008139">
    <property type="component" value="Chromosome"/>
</dbReference>
<evidence type="ECO:0000256" key="12">
    <source>
        <dbReference type="HAMAP-Rule" id="MF_01815"/>
    </source>
</evidence>
<evidence type="ECO:0000256" key="7">
    <source>
        <dbReference type="ARBA" id="ARBA00023098"/>
    </source>
</evidence>
<dbReference type="HOGENOM" id="CLU_039592_3_1_7"/>
<evidence type="ECO:0000256" key="2">
    <source>
        <dbReference type="ARBA" id="ARBA00008642"/>
    </source>
</evidence>
<dbReference type="FunCoup" id="F2LWZ3">
    <property type="interactions" value="429"/>
</dbReference>
<keyword evidence="12" id="KW-0963">Cytoplasm</keyword>
<comment type="subunit">
    <text evidence="12">Homodimer.</text>
</comment>
<comment type="catalytic activity">
    <reaction evidence="11">
        <text>malonyl-[ACP] + acetyl-CoA + H(+) = 3-oxobutanoyl-[ACP] + CO2 + CoA</text>
        <dbReference type="Rhea" id="RHEA:12080"/>
        <dbReference type="Rhea" id="RHEA-COMP:9623"/>
        <dbReference type="Rhea" id="RHEA-COMP:9625"/>
        <dbReference type="ChEBI" id="CHEBI:15378"/>
        <dbReference type="ChEBI" id="CHEBI:16526"/>
        <dbReference type="ChEBI" id="CHEBI:57287"/>
        <dbReference type="ChEBI" id="CHEBI:57288"/>
        <dbReference type="ChEBI" id="CHEBI:78449"/>
        <dbReference type="ChEBI" id="CHEBI:78450"/>
        <dbReference type="EC" id="2.3.1.180"/>
    </reaction>
    <physiologicalReaction direction="left-to-right" evidence="11">
        <dbReference type="Rhea" id="RHEA:12081"/>
    </physiologicalReaction>
</comment>
<evidence type="ECO:0000256" key="10">
    <source>
        <dbReference type="ARBA" id="ARBA00023315"/>
    </source>
</evidence>
<dbReference type="FunFam" id="3.40.47.10:FF:000004">
    <property type="entry name" value="3-oxoacyl-[acyl-carrier-protein] synthase 3"/>
    <property type="match status" value="1"/>
</dbReference>
<dbReference type="PANTHER" id="PTHR43091">
    <property type="entry name" value="3-OXOACYL-[ACYL-CARRIER-PROTEIN] SYNTHASE"/>
    <property type="match status" value="1"/>
</dbReference>
<reference evidence="15 16" key="1">
    <citation type="journal article" date="2011" name="Stand. Genomic Sci.">
        <title>Complete genome sequence of the thermophilic sulfur-reducer Hippea maritima type strain (MH(2)).</title>
        <authorList>
            <person name="Huntemann M."/>
            <person name="Lu M."/>
            <person name="Nolan M."/>
            <person name="Lapidus A."/>
            <person name="Lucas S."/>
            <person name="Hammon N."/>
            <person name="Deshpande S."/>
            <person name="Cheng J.F."/>
            <person name="Tapia R."/>
            <person name="Han C."/>
            <person name="Goodwin L."/>
            <person name="Pitluck S."/>
            <person name="Liolios K."/>
            <person name="Pagani I."/>
            <person name="Ivanova N."/>
            <person name="Ovchinikova G."/>
            <person name="Pati A."/>
            <person name="Chen A."/>
            <person name="Palaniappan K."/>
            <person name="Land M."/>
            <person name="Hauser L."/>
            <person name="Jeffries C.D."/>
            <person name="Detter J.C."/>
            <person name="Brambilla E.M."/>
            <person name="Rohde M."/>
            <person name="Spring S."/>
            <person name="Goker M."/>
            <person name="Woyke T."/>
            <person name="Bristow J."/>
            <person name="Eisen J.A."/>
            <person name="Markowitz V."/>
            <person name="Hugenholtz P."/>
            <person name="Kyrpides N.C."/>
            <person name="Klenk H.P."/>
            <person name="Mavromatis K."/>
        </authorList>
    </citation>
    <scope>NUCLEOTIDE SEQUENCE [LARGE SCALE GENOMIC DNA]</scope>
    <source>
        <strain evidence="16">ATCC 700847 / DSM 10411 / MH2</strain>
    </source>
</reference>
<feature type="active site" evidence="12">
    <location>
        <position position="283"/>
    </location>
</feature>
<organism evidence="15 16">
    <name type="scientific">Hippea maritima (strain ATCC 700847 / DSM 10411 / MH2)</name>
    <dbReference type="NCBI Taxonomy" id="760142"/>
    <lineage>
        <taxon>Bacteria</taxon>
        <taxon>Pseudomonadati</taxon>
        <taxon>Campylobacterota</taxon>
        <taxon>Desulfurellia</taxon>
        <taxon>Desulfurellales</taxon>
        <taxon>Hippeaceae</taxon>
        <taxon>Hippea</taxon>
    </lineage>
</organism>
<dbReference type="Pfam" id="PF08541">
    <property type="entry name" value="ACP_syn_III_C"/>
    <property type="match status" value="1"/>
</dbReference>
<keyword evidence="7 12" id="KW-0443">Lipid metabolism</keyword>
<dbReference type="eggNOG" id="COG0332">
    <property type="taxonomic scope" value="Bacteria"/>
</dbReference>
<keyword evidence="10 12" id="KW-0012">Acyltransferase</keyword>